<dbReference type="InterPro" id="IPR029026">
    <property type="entry name" value="tRNA_m1G_MTases_N"/>
</dbReference>
<evidence type="ECO:0000256" key="2">
    <source>
        <dbReference type="ARBA" id="ARBA00022679"/>
    </source>
</evidence>
<reference evidence="5 6" key="1">
    <citation type="submission" date="2018-09" db="EMBL/GenBank/DDBJ databases">
        <title>Nesterenkonia natronophila sp. nov., an alkaliphilic actinobacteriume isolated from a soda lake, and emended description of the genus Nesterenkonia.</title>
        <authorList>
            <person name="Menes R.J."/>
            <person name="Iriarte A."/>
        </authorList>
    </citation>
    <scope>NUCLEOTIDE SEQUENCE [LARGE SCALE GENOMIC DNA]</scope>
    <source>
        <strain evidence="5 6">M8</strain>
    </source>
</reference>
<dbReference type="Gene3D" id="3.30.1330.30">
    <property type="match status" value="1"/>
</dbReference>
<feature type="domain" description="tRNA/rRNA methyltransferase SpoU type" evidence="4">
    <location>
        <begin position="157"/>
        <end position="305"/>
    </location>
</feature>
<keyword evidence="1 5" id="KW-0489">Methyltransferase</keyword>
<keyword evidence="6" id="KW-1185">Reference proteome</keyword>
<dbReference type="CDD" id="cd18095">
    <property type="entry name" value="SpoU-like_rRNA-MTase"/>
    <property type="match status" value="1"/>
</dbReference>
<dbReference type="EMBL" id="QYZP01000002">
    <property type="protein sequence ID" value="RJN32240.1"/>
    <property type="molecule type" value="Genomic_DNA"/>
</dbReference>
<protein>
    <submittedName>
        <fullName evidence="5">RNA methyltransferase</fullName>
    </submittedName>
</protein>
<dbReference type="OrthoDB" id="9794400at2"/>
<dbReference type="GO" id="GO:0032259">
    <property type="term" value="P:methylation"/>
    <property type="evidence" value="ECO:0007669"/>
    <property type="project" value="UniProtKB-KW"/>
</dbReference>
<gene>
    <name evidence="5" type="ORF">D3250_06845</name>
</gene>
<comment type="caution">
    <text evidence="5">The sequence shown here is derived from an EMBL/GenBank/DDBJ whole genome shotgun (WGS) entry which is preliminary data.</text>
</comment>
<proteinExistence type="predicted"/>
<sequence length="337" mass="35675">MDNPRSERVKRVASLATRAGRKKHRLFLAEGPQPVREALALWLARYEPQERSLLHEMTVSSVLPELDALFFDASAVQRFPDIEALLDRLRAVLFDPTLDLPRGARPFLREATPEVLAAMGDAETSQGLMAVARIPDRSSESRSLESATAAPSVSLIAGMVRVQDPGNVGTIIRTADAAGVDMVVLSSGAADPWAPKVVRSAAGSHFHVPIFTGAEMGEYARVAKSAGGQVVASAGEAEVQLTQLSPSGEETGPFNAAEPTLWLFGNEARGLTVQEIELADHVVAIPIYGKAESLNVATAATICLYFTAMAQHSASSSSGLPAGPSSRRDSPGEPRSG</sequence>
<evidence type="ECO:0000256" key="3">
    <source>
        <dbReference type="SAM" id="MobiDB-lite"/>
    </source>
</evidence>
<name>A0A3A4F6X3_9MICC</name>
<dbReference type="InterPro" id="IPR029064">
    <property type="entry name" value="Ribosomal_eL30-like_sf"/>
</dbReference>
<dbReference type="Gene3D" id="3.40.1280.10">
    <property type="match status" value="1"/>
</dbReference>
<feature type="compositionally biased region" description="Low complexity" evidence="3">
    <location>
        <begin position="314"/>
        <end position="325"/>
    </location>
</feature>
<evidence type="ECO:0000259" key="4">
    <source>
        <dbReference type="Pfam" id="PF00588"/>
    </source>
</evidence>
<dbReference type="GO" id="GO:0008173">
    <property type="term" value="F:RNA methyltransferase activity"/>
    <property type="evidence" value="ECO:0007669"/>
    <property type="project" value="InterPro"/>
</dbReference>
<keyword evidence="2 5" id="KW-0808">Transferase</keyword>
<dbReference type="AlphaFoldDB" id="A0A3A4F6X3"/>
<dbReference type="InterPro" id="IPR001537">
    <property type="entry name" value="SpoU_MeTrfase"/>
</dbReference>
<organism evidence="5 6">
    <name type="scientific">Nesterenkonia natronophila</name>
    <dbReference type="NCBI Taxonomy" id="2174932"/>
    <lineage>
        <taxon>Bacteria</taxon>
        <taxon>Bacillati</taxon>
        <taxon>Actinomycetota</taxon>
        <taxon>Actinomycetes</taxon>
        <taxon>Micrococcales</taxon>
        <taxon>Micrococcaceae</taxon>
        <taxon>Nesterenkonia</taxon>
    </lineage>
</organism>
<dbReference type="GO" id="GO:0006396">
    <property type="term" value="P:RNA processing"/>
    <property type="evidence" value="ECO:0007669"/>
    <property type="project" value="InterPro"/>
</dbReference>
<evidence type="ECO:0000313" key="6">
    <source>
        <dbReference type="Proteomes" id="UP000266615"/>
    </source>
</evidence>
<dbReference type="InterPro" id="IPR029028">
    <property type="entry name" value="Alpha/beta_knot_MTases"/>
</dbReference>
<accession>A0A3A4F6X3</accession>
<dbReference type="SUPFAM" id="SSF55315">
    <property type="entry name" value="L30e-like"/>
    <property type="match status" value="1"/>
</dbReference>
<feature type="compositionally biased region" description="Basic and acidic residues" evidence="3">
    <location>
        <begin position="326"/>
        <end position="337"/>
    </location>
</feature>
<evidence type="ECO:0000313" key="5">
    <source>
        <dbReference type="EMBL" id="RJN32240.1"/>
    </source>
</evidence>
<dbReference type="InterPro" id="IPR051259">
    <property type="entry name" value="rRNA_Methyltransferase"/>
</dbReference>
<dbReference type="SUPFAM" id="SSF75217">
    <property type="entry name" value="alpha/beta knot"/>
    <property type="match status" value="1"/>
</dbReference>
<feature type="region of interest" description="Disordered" evidence="3">
    <location>
        <begin position="314"/>
        <end position="337"/>
    </location>
</feature>
<dbReference type="Pfam" id="PF00588">
    <property type="entry name" value="SpoU_methylase"/>
    <property type="match status" value="1"/>
</dbReference>
<dbReference type="PANTHER" id="PTHR43191">
    <property type="entry name" value="RRNA METHYLTRANSFERASE 3"/>
    <property type="match status" value="1"/>
</dbReference>
<evidence type="ECO:0000256" key="1">
    <source>
        <dbReference type="ARBA" id="ARBA00022603"/>
    </source>
</evidence>
<dbReference type="PANTHER" id="PTHR43191:SF2">
    <property type="entry name" value="RRNA METHYLTRANSFERASE 3, MITOCHONDRIAL"/>
    <property type="match status" value="1"/>
</dbReference>
<dbReference type="Proteomes" id="UP000266615">
    <property type="component" value="Unassembled WGS sequence"/>
</dbReference>
<dbReference type="GO" id="GO:0003723">
    <property type="term" value="F:RNA binding"/>
    <property type="evidence" value="ECO:0007669"/>
    <property type="project" value="InterPro"/>
</dbReference>